<sequence>MKQMLKQQLREIKENKYLPYPDTNINQIVAEALQNIGSTDQELRDELIYSTLATWIQKAVISNEQLQKLLNALLDDKHLFFKIGERGTDSVFVRSFSMLLIAPILYVNLDREFLSTEDIDVVKEKSILYLEKEIDLRGHVPSKGWAHSLAHASDTIVHLIPYLAKEEQLIILHRIGKKFRTFDYVFHDEEDERAVNAIIRILDNEIISETEFNVWIDDLASVHYDRYEEAYRLKTNIKTLIRSLFFRCQFSNSTAVKVYLPLIADTLKSLDTYYYTEHI</sequence>
<keyword evidence="2" id="KW-1185">Reference proteome</keyword>
<comment type="caution">
    <text evidence="1">The sequence shown here is derived from an EMBL/GenBank/DDBJ whole genome shotgun (WGS) entry which is preliminary data.</text>
</comment>
<dbReference type="RefSeq" id="WP_275119993.1">
    <property type="nucleotide sequence ID" value="NZ_JAOTPO010000015.1"/>
</dbReference>
<dbReference type="InterPro" id="IPR021247">
    <property type="entry name" value="DUF2785"/>
</dbReference>
<accession>A0ABT5VIW5</accession>
<dbReference type="Proteomes" id="UP001148125">
    <property type="component" value="Unassembled WGS sequence"/>
</dbReference>
<dbReference type="EMBL" id="JAOTPO010000015">
    <property type="protein sequence ID" value="MDE5415399.1"/>
    <property type="molecule type" value="Genomic_DNA"/>
</dbReference>
<evidence type="ECO:0000313" key="2">
    <source>
        <dbReference type="Proteomes" id="UP001148125"/>
    </source>
</evidence>
<organism evidence="1 2">
    <name type="scientific">Alkalihalobacterium chitinilyticum</name>
    <dbReference type="NCBI Taxonomy" id="2980103"/>
    <lineage>
        <taxon>Bacteria</taxon>
        <taxon>Bacillati</taxon>
        <taxon>Bacillota</taxon>
        <taxon>Bacilli</taxon>
        <taxon>Bacillales</taxon>
        <taxon>Bacillaceae</taxon>
        <taxon>Alkalihalobacterium</taxon>
    </lineage>
</organism>
<protein>
    <submittedName>
        <fullName evidence="1">DUF2785 domain-containing protein</fullName>
    </submittedName>
</protein>
<dbReference type="Pfam" id="PF10978">
    <property type="entry name" value="DUF2785"/>
    <property type="match status" value="1"/>
</dbReference>
<gene>
    <name evidence="1" type="ORF">N7Z68_18725</name>
</gene>
<evidence type="ECO:0000313" key="1">
    <source>
        <dbReference type="EMBL" id="MDE5415399.1"/>
    </source>
</evidence>
<reference evidence="1" key="1">
    <citation type="submission" date="2024-05" db="EMBL/GenBank/DDBJ databases">
        <title>Alkalihalobacillus sp. strain MEB203 novel alkaliphilic bacterium from Lonar Lake, India.</title>
        <authorList>
            <person name="Joshi A."/>
            <person name="Thite S."/>
            <person name="Mengade P."/>
        </authorList>
    </citation>
    <scope>NUCLEOTIDE SEQUENCE</scope>
    <source>
        <strain evidence="1">MEB 203</strain>
    </source>
</reference>
<proteinExistence type="predicted"/>
<name>A0ABT5VIW5_9BACI</name>